<evidence type="ECO:0000313" key="2">
    <source>
        <dbReference type="EnsemblPlants" id="PNT70246"/>
    </source>
</evidence>
<proteinExistence type="predicted"/>
<reference evidence="2" key="3">
    <citation type="submission" date="2018-08" db="UniProtKB">
        <authorList>
            <consortium name="EnsemblPlants"/>
        </authorList>
    </citation>
    <scope>IDENTIFICATION</scope>
    <source>
        <strain evidence="2">cv. Bd21</strain>
    </source>
</reference>
<reference evidence="1 2" key="1">
    <citation type="journal article" date="2010" name="Nature">
        <title>Genome sequencing and analysis of the model grass Brachypodium distachyon.</title>
        <authorList>
            <consortium name="International Brachypodium Initiative"/>
        </authorList>
    </citation>
    <scope>NUCLEOTIDE SEQUENCE [LARGE SCALE GENOMIC DNA]</scope>
    <source>
        <strain evidence="1 2">Bd21</strain>
    </source>
</reference>
<dbReference type="EMBL" id="CM000881">
    <property type="protein sequence ID" value="PNT70246.1"/>
    <property type="molecule type" value="Genomic_DNA"/>
</dbReference>
<dbReference type="EnsemblPlants" id="PNT70246">
    <property type="protein sequence ID" value="PNT70246"/>
    <property type="gene ID" value="BRADI_2g08637v3"/>
</dbReference>
<keyword evidence="3" id="KW-1185">Reference proteome</keyword>
<dbReference type="InParanoid" id="A0A2K2D7I6"/>
<reference evidence="1" key="2">
    <citation type="submission" date="2017-06" db="EMBL/GenBank/DDBJ databases">
        <title>WGS assembly of Brachypodium distachyon.</title>
        <authorList>
            <consortium name="The International Brachypodium Initiative"/>
            <person name="Lucas S."/>
            <person name="Harmon-Smith M."/>
            <person name="Lail K."/>
            <person name="Tice H."/>
            <person name="Grimwood J."/>
            <person name="Bruce D."/>
            <person name="Barry K."/>
            <person name="Shu S."/>
            <person name="Lindquist E."/>
            <person name="Wang M."/>
            <person name="Pitluck S."/>
            <person name="Vogel J.P."/>
            <person name="Garvin D.F."/>
            <person name="Mockler T.C."/>
            <person name="Schmutz J."/>
            <person name="Rokhsar D."/>
            <person name="Bevan M.W."/>
        </authorList>
    </citation>
    <scope>NUCLEOTIDE SEQUENCE</scope>
    <source>
        <strain evidence="1">Bd21</strain>
    </source>
</reference>
<dbReference type="Proteomes" id="UP000008810">
    <property type="component" value="Chromosome 2"/>
</dbReference>
<evidence type="ECO:0008006" key="4">
    <source>
        <dbReference type="Google" id="ProtNLM"/>
    </source>
</evidence>
<evidence type="ECO:0000313" key="1">
    <source>
        <dbReference type="EMBL" id="PNT70246.1"/>
    </source>
</evidence>
<dbReference type="AlphaFoldDB" id="A0A2K2D7I6"/>
<gene>
    <name evidence="1" type="ORF">BRADI_2g08637v3</name>
</gene>
<evidence type="ECO:0000313" key="3">
    <source>
        <dbReference type="Proteomes" id="UP000008810"/>
    </source>
</evidence>
<accession>A0A2K2D7I6</accession>
<organism evidence="1">
    <name type="scientific">Brachypodium distachyon</name>
    <name type="common">Purple false brome</name>
    <name type="synonym">Trachynia distachya</name>
    <dbReference type="NCBI Taxonomy" id="15368"/>
    <lineage>
        <taxon>Eukaryota</taxon>
        <taxon>Viridiplantae</taxon>
        <taxon>Streptophyta</taxon>
        <taxon>Embryophyta</taxon>
        <taxon>Tracheophyta</taxon>
        <taxon>Spermatophyta</taxon>
        <taxon>Magnoliopsida</taxon>
        <taxon>Liliopsida</taxon>
        <taxon>Poales</taxon>
        <taxon>Poaceae</taxon>
        <taxon>BOP clade</taxon>
        <taxon>Pooideae</taxon>
        <taxon>Stipodae</taxon>
        <taxon>Brachypodieae</taxon>
        <taxon>Brachypodium</taxon>
    </lineage>
</organism>
<sequence length="126" mass="14347">MASDVCPFCDTTVTTTHMLLHCPSVQPAWDLLQPLHPNPAACESITELWDQQRNDKVRSTVLIAILWNLWKWRNALVFHGDHEGLHRAIQHSANDLRLWTSRCSATSPRNLLTDWAVMLSHLAMGL</sequence>
<name>A0A2K2D7I6_BRADI</name>
<dbReference type="OrthoDB" id="667521at2759"/>
<protein>
    <recommendedName>
        <fullName evidence="4">Reverse transcriptase zinc-binding domain-containing protein</fullName>
    </recommendedName>
</protein>
<dbReference type="Gramene" id="PNT70246">
    <property type="protein sequence ID" value="PNT70246"/>
    <property type="gene ID" value="BRADI_2g08637v3"/>
</dbReference>